<dbReference type="VEuPathDB" id="AmoebaDB:FDP41_000301"/>
<dbReference type="EMBL" id="VFQX01000002">
    <property type="protein sequence ID" value="KAF0984402.1"/>
    <property type="molecule type" value="Genomic_DNA"/>
</dbReference>
<protein>
    <submittedName>
        <fullName evidence="2">Uncharacterized protein</fullName>
    </submittedName>
</protein>
<dbReference type="Gene3D" id="3.40.50.300">
    <property type="entry name" value="P-loop containing nucleotide triphosphate hydrolases"/>
    <property type="match status" value="1"/>
</dbReference>
<dbReference type="VEuPathDB" id="AmoebaDB:NF0099160"/>
<feature type="region of interest" description="Disordered" evidence="1">
    <location>
        <begin position="1"/>
        <end position="122"/>
    </location>
</feature>
<sequence>MGQTHSPPSSSRVMRVLPQHHSSSRIGSHSPQHLLSSIPPIEEENDSRKDEDSTFLCPRRSQEVSLSSSPKHSTSNHHNRTTTTTSPRLANRGGGYGGHGGMPQTISGSSHESHEEREGKWFSSVSSENFELKSPRGMMTMGHSSCMQHLKQKMIMMMVYGSNHVSYSDSILQYWMERYQPPIELDRIKNKIFQLCLQFLRFICLKSEASSEQGLVVVQALNNEKEKLLMEWLLAVEHPSNKKMDDDGSEQLVASSSQEMDEEEQFFSSSCCLSPSQLQKFDSEMMCCLERLWKSEYIQERFHSLMSRVKTDPEESIMNGSDMKILKEENHTDQNVNHNSQSTSLNGYQQYQESAPCQLCKHAEYFLNKVQEIVKHDYVWTIDDMTHAMQRNSRLNEVKLWYRPHIMNSSFIKNQISLTGVETIYSVLDITAIGGEKTKWLRSYSNVDGFLMIFSLDEISSDKHSLQTALHAFNEITQYFSGTASSSNNLVRCNSTSCRTQIYVCFTESNLFCDRVMRGEYALQKSLKGDARNPTTVFKFIVAQFMQSNGINGVSLSSNNLNKIVNNEHTSSPIPSKSFSASSPELLFFTVNDFSCKSDMYNFTEHLLEGKSYFEDRISGKKAKRDDELRKELLSMCVHFHESSPSLISSHRMLNGLTDITLNCQL</sequence>
<dbReference type="VEuPathDB" id="AmoebaDB:NfTy_000160"/>
<dbReference type="InterPro" id="IPR027417">
    <property type="entry name" value="P-loop_NTPase"/>
</dbReference>
<proteinExistence type="predicted"/>
<evidence type="ECO:0000256" key="1">
    <source>
        <dbReference type="SAM" id="MobiDB-lite"/>
    </source>
</evidence>
<comment type="caution">
    <text evidence="2">The sequence shown here is derived from an EMBL/GenBank/DDBJ whole genome shotgun (WGS) entry which is preliminary data.</text>
</comment>
<evidence type="ECO:0000313" key="3">
    <source>
        <dbReference type="Proteomes" id="UP000444721"/>
    </source>
</evidence>
<dbReference type="Proteomes" id="UP000444721">
    <property type="component" value="Unassembled WGS sequence"/>
</dbReference>
<dbReference type="OMA" id="DGFLMIF"/>
<accession>A0A6A5CBH8</accession>
<feature type="compositionally biased region" description="Basic and acidic residues" evidence="1">
    <location>
        <begin position="111"/>
        <end position="120"/>
    </location>
</feature>
<keyword evidence="3" id="KW-1185">Reference proteome</keyword>
<dbReference type="GeneID" id="68107519"/>
<gene>
    <name evidence="2" type="ORF">FDP41_000301</name>
</gene>
<feature type="compositionally biased region" description="Polar residues" evidence="1">
    <location>
        <begin position="1"/>
        <end position="12"/>
    </location>
</feature>
<organism evidence="2 3">
    <name type="scientific">Naegleria fowleri</name>
    <name type="common">Brain eating amoeba</name>
    <dbReference type="NCBI Taxonomy" id="5763"/>
    <lineage>
        <taxon>Eukaryota</taxon>
        <taxon>Discoba</taxon>
        <taxon>Heterolobosea</taxon>
        <taxon>Tetramitia</taxon>
        <taxon>Eutetramitia</taxon>
        <taxon>Vahlkampfiidae</taxon>
        <taxon>Naegleria</taxon>
    </lineage>
</organism>
<dbReference type="Gene3D" id="1.10.400.10">
    <property type="entry name" value="GI Alpha 1, domain 2-like"/>
    <property type="match status" value="1"/>
</dbReference>
<feature type="compositionally biased region" description="Polar residues" evidence="1">
    <location>
        <begin position="20"/>
        <end position="35"/>
    </location>
</feature>
<name>A0A6A5CBH8_NAEFO</name>
<dbReference type="RefSeq" id="XP_044569115.1">
    <property type="nucleotide sequence ID" value="XM_044706267.1"/>
</dbReference>
<feature type="compositionally biased region" description="Gly residues" evidence="1">
    <location>
        <begin position="92"/>
        <end position="101"/>
    </location>
</feature>
<reference evidence="2 3" key="1">
    <citation type="journal article" date="2019" name="Sci. Rep.">
        <title>Nanopore sequencing improves the draft genome of the human pathogenic amoeba Naegleria fowleri.</title>
        <authorList>
            <person name="Liechti N."/>
            <person name="Schurch N."/>
            <person name="Bruggmann R."/>
            <person name="Wittwer M."/>
        </authorList>
    </citation>
    <scope>NUCLEOTIDE SEQUENCE [LARGE SCALE GENOMIC DNA]</scope>
    <source>
        <strain evidence="2 3">ATCC 30894</strain>
    </source>
</reference>
<dbReference type="InterPro" id="IPR011025">
    <property type="entry name" value="GproteinA_insert"/>
</dbReference>
<dbReference type="GO" id="GO:0007165">
    <property type="term" value="P:signal transduction"/>
    <property type="evidence" value="ECO:0007669"/>
    <property type="project" value="InterPro"/>
</dbReference>
<dbReference type="AlphaFoldDB" id="A0A6A5CBH8"/>
<evidence type="ECO:0000313" key="2">
    <source>
        <dbReference type="EMBL" id="KAF0984402.1"/>
    </source>
</evidence>
<dbReference type="OrthoDB" id="10489337at2759"/>